<feature type="domain" description="Peptidase M48" evidence="8">
    <location>
        <begin position="230"/>
        <end position="428"/>
    </location>
</feature>
<keyword evidence="5" id="KW-0862">Zinc</keyword>
<comment type="cofactor">
    <cofactor evidence="1">
        <name>Zn(2+)</name>
        <dbReference type="ChEBI" id="CHEBI:29105"/>
    </cofactor>
</comment>
<keyword evidence="2" id="KW-0645">Protease</keyword>
<keyword evidence="3" id="KW-0479">Metal-binding</keyword>
<feature type="transmembrane region" description="Helical" evidence="7">
    <location>
        <begin position="196"/>
        <end position="218"/>
    </location>
</feature>
<feature type="transmembrane region" description="Helical" evidence="7">
    <location>
        <begin position="87"/>
        <end position="108"/>
    </location>
</feature>
<evidence type="ECO:0000313" key="10">
    <source>
        <dbReference type="EMBL" id="CAA9363109.1"/>
    </source>
</evidence>
<evidence type="ECO:0000256" key="6">
    <source>
        <dbReference type="ARBA" id="ARBA00023049"/>
    </source>
</evidence>
<gene>
    <name evidence="10" type="ORF">AVDCRST_MAG36-2809</name>
</gene>
<name>A0A6J4MLZ5_9ACTN</name>
<evidence type="ECO:0000256" key="4">
    <source>
        <dbReference type="ARBA" id="ARBA00022801"/>
    </source>
</evidence>
<feature type="transmembrane region" description="Helical" evidence="7">
    <location>
        <begin position="32"/>
        <end position="51"/>
    </location>
</feature>
<dbReference type="GO" id="GO:0046872">
    <property type="term" value="F:metal ion binding"/>
    <property type="evidence" value="ECO:0007669"/>
    <property type="project" value="UniProtKB-KW"/>
</dbReference>
<keyword evidence="7" id="KW-0812">Transmembrane</keyword>
<accession>A0A6J4MLZ5</accession>
<dbReference type="GO" id="GO:0004222">
    <property type="term" value="F:metalloendopeptidase activity"/>
    <property type="evidence" value="ECO:0007669"/>
    <property type="project" value="InterPro"/>
</dbReference>
<reference evidence="10" key="1">
    <citation type="submission" date="2020-02" db="EMBL/GenBank/DDBJ databases">
        <authorList>
            <person name="Meier V. D."/>
        </authorList>
    </citation>
    <scope>NUCLEOTIDE SEQUENCE</scope>
    <source>
        <strain evidence="10">AVDCRST_MAG36</strain>
    </source>
</reference>
<proteinExistence type="predicted"/>
<dbReference type="Pfam" id="PF01435">
    <property type="entry name" value="Peptidase_M48"/>
    <property type="match status" value="1"/>
</dbReference>
<dbReference type="Pfam" id="PF16491">
    <property type="entry name" value="Peptidase_M48_N"/>
    <property type="match status" value="1"/>
</dbReference>
<keyword evidence="7" id="KW-0472">Membrane</keyword>
<evidence type="ECO:0000256" key="2">
    <source>
        <dbReference type="ARBA" id="ARBA00022670"/>
    </source>
</evidence>
<keyword evidence="4" id="KW-0378">Hydrolase</keyword>
<keyword evidence="6" id="KW-0482">Metalloprotease</keyword>
<sequence length="452" mass="47582">MPAGAVCAVWQADLVHDAGTGDALARLDRRTAWLVVAAALAALAGLAWWLVPWDWVPGGSLRPAAAGDVLTAAEVERAEDYSSTVRVLGQVSYAVSLAVALVLGLTTRGARLVHRLPGRWWVRTALATAVVLGLQRLVTLPLGLAVRDRNLAEGLTRQALGPWLVDRLLALLVAWVVTTLLVLLVVGPARRSPRRWYLAAGTGAVVLTFAVSLLHPLLVEPLFNRFTPMPQGPLRTSILRLADETGVAVEDVLVADASRRTTTLNAYVSGFAGTRRIVVYDTLLAELDGDEVRSVVVHELGHARHQDVLLGTGLGALGVLGGTALLALLLDAAPLRRRAGVASSADAGVVPLVIALAGLGALLASPVQNVVSRAVEARADRVSLAVTGDRPAFERLQRELSRRSLADPTPPTYSYLIFASHPTVVQRLGIAAAVLPDQPGAGGPALEPAGDR</sequence>
<evidence type="ECO:0000259" key="8">
    <source>
        <dbReference type="Pfam" id="PF01435"/>
    </source>
</evidence>
<dbReference type="EMBL" id="CADCUH010000183">
    <property type="protein sequence ID" value="CAA9363109.1"/>
    <property type="molecule type" value="Genomic_DNA"/>
</dbReference>
<evidence type="ECO:0000256" key="5">
    <source>
        <dbReference type="ARBA" id="ARBA00022833"/>
    </source>
</evidence>
<dbReference type="InterPro" id="IPR001915">
    <property type="entry name" value="Peptidase_M48"/>
</dbReference>
<feature type="domain" description="CAAX prenyl protease 1 N-terminal" evidence="9">
    <location>
        <begin position="63"/>
        <end position="225"/>
    </location>
</feature>
<protein>
    <submittedName>
        <fullName evidence="10">Peptidase, M48 family</fullName>
    </submittedName>
</protein>
<dbReference type="AlphaFoldDB" id="A0A6J4MLZ5"/>
<dbReference type="InterPro" id="IPR032456">
    <property type="entry name" value="Peptidase_M48_N"/>
</dbReference>
<feature type="transmembrane region" description="Helical" evidence="7">
    <location>
        <begin position="308"/>
        <end position="329"/>
    </location>
</feature>
<evidence type="ECO:0000256" key="7">
    <source>
        <dbReference type="SAM" id="Phobius"/>
    </source>
</evidence>
<keyword evidence="7" id="KW-1133">Transmembrane helix</keyword>
<feature type="transmembrane region" description="Helical" evidence="7">
    <location>
        <begin position="168"/>
        <end position="189"/>
    </location>
</feature>
<organism evidence="10">
    <name type="scientific">uncultured Nocardioidaceae bacterium</name>
    <dbReference type="NCBI Taxonomy" id="253824"/>
    <lineage>
        <taxon>Bacteria</taxon>
        <taxon>Bacillati</taxon>
        <taxon>Actinomycetota</taxon>
        <taxon>Actinomycetes</taxon>
        <taxon>Propionibacteriales</taxon>
        <taxon>Nocardioidaceae</taxon>
        <taxon>environmental samples</taxon>
    </lineage>
</organism>
<dbReference type="Gene3D" id="3.30.2010.10">
    <property type="entry name" value="Metalloproteases ('zincins'), catalytic domain"/>
    <property type="match status" value="1"/>
</dbReference>
<dbReference type="GO" id="GO:0006508">
    <property type="term" value="P:proteolysis"/>
    <property type="evidence" value="ECO:0007669"/>
    <property type="project" value="UniProtKB-KW"/>
</dbReference>
<dbReference type="PANTHER" id="PTHR10120">
    <property type="entry name" value="CAAX PRENYL PROTEASE 1"/>
    <property type="match status" value="1"/>
</dbReference>
<evidence type="ECO:0000256" key="1">
    <source>
        <dbReference type="ARBA" id="ARBA00001947"/>
    </source>
</evidence>
<evidence type="ECO:0000256" key="3">
    <source>
        <dbReference type="ARBA" id="ARBA00022723"/>
    </source>
</evidence>
<evidence type="ECO:0000259" key="9">
    <source>
        <dbReference type="Pfam" id="PF16491"/>
    </source>
</evidence>
<feature type="transmembrane region" description="Helical" evidence="7">
    <location>
        <begin position="120"/>
        <end position="138"/>
    </location>
</feature>